<evidence type="ECO:0000313" key="1">
    <source>
        <dbReference type="EMBL" id="KAK4338278.1"/>
    </source>
</evidence>
<name>A0AAE1QRG8_9SOLA</name>
<sequence>MIVDITGTCLTNLQRVISMPCHHGTIEERAKGVRSAILLLGKTENILEILRSEPHPSSVPDQLAKNDHWCTLSKEKRPLYTSGRRQSCCGYKLTYVTGGWTSISAKLPLKDKIQKPYLKDVDPNAFLKESPSKWPTNMLAVNCMYRVCQTLLQNSDSKEFEQQNHV</sequence>
<organism evidence="1 2">
    <name type="scientific">Anisodus tanguticus</name>
    <dbReference type="NCBI Taxonomy" id="243964"/>
    <lineage>
        <taxon>Eukaryota</taxon>
        <taxon>Viridiplantae</taxon>
        <taxon>Streptophyta</taxon>
        <taxon>Embryophyta</taxon>
        <taxon>Tracheophyta</taxon>
        <taxon>Spermatophyta</taxon>
        <taxon>Magnoliopsida</taxon>
        <taxon>eudicotyledons</taxon>
        <taxon>Gunneridae</taxon>
        <taxon>Pentapetalae</taxon>
        <taxon>asterids</taxon>
        <taxon>lamiids</taxon>
        <taxon>Solanales</taxon>
        <taxon>Solanaceae</taxon>
        <taxon>Solanoideae</taxon>
        <taxon>Hyoscyameae</taxon>
        <taxon>Anisodus</taxon>
    </lineage>
</organism>
<dbReference type="EMBL" id="JAVYJV010000024">
    <property type="protein sequence ID" value="KAK4338278.1"/>
    <property type="molecule type" value="Genomic_DNA"/>
</dbReference>
<protein>
    <submittedName>
        <fullName evidence="1">Uncharacterized protein</fullName>
    </submittedName>
</protein>
<comment type="caution">
    <text evidence="1">The sequence shown here is derived from an EMBL/GenBank/DDBJ whole genome shotgun (WGS) entry which is preliminary data.</text>
</comment>
<evidence type="ECO:0000313" key="2">
    <source>
        <dbReference type="Proteomes" id="UP001291623"/>
    </source>
</evidence>
<dbReference type="PANTHER" id="PTHR35307:SF3">
    <property type="entry name" value="DUF4220 DOMAIN-CONTAINING PROTEIN"/>
    <property type="match status" value="1"/>
</dbReference>
<reference evidence="1" key="1">
    <citation type="submission" date="2023-12" db="EMBL/GenBank/DDBJ databases">
        <title>Genome assembly of Anisodus tanguticus.</title>
        <authorList>
            <person name="Wang Y.-J."/>
        </authorList>
    </citation>
    <scope>NUCLEOTIDE SEQUENCE</scope>
    <source>
        <strain evidence="1">KB-2021</strain>
        <tissue evidence="1">Leaf</tissue>
    </source>
</reference>
<proteinExistence type="predicted"/>
<keyword evidence="2" id="KW-1185">Reference proteome</keyword>
<accession>A0AAE1QRG8</accession>
<dbReference type="Proteomes" id="UP001291623">
    <property type="component" value="Unassembled WGS sequence"/>
</dbReference>
<gene>
    <name evidence="1" type="ORF">RND71_042765</name>
</gene>
<dbReference type="PANTHER" id="PTHR35307">
    <property type="entry name" value="PROTEIN, PUTATIVE-RELATED"/>
    <property type="match status" value="1"/>
</dbReference>
<dbReference type="AlphaFoldDB" id="A0AAE1QRG8"/>